<dbReference type="Proteomes" id="UP001164539">
    <property type="component" value="Chromosome 6"/>
</dbReference>
<comment type="caution">
    <text evidence="1">The sequence shown here is derived from an EMBL/GenBank/DDBJ whole genome shotgun (WGS) entry which is preliminary data.</text>
</comment>
<name>A0ACC1XY98_MELAZ</name>
<keyword evidence="2" id="KW-1185">Reference proteome</keyword>
<organism evidence="1 2">
    <name type="scientific">Melia azedarach</name>
    <name type="common">Chinaberry tree</name>
    <dbReference type="NCBI Taxonomy" id="155640"/>
    <lineage>
        <taxon>Eukaryota</taxon>
        <taxon>Viridiplantae</taxon>
        <taxon>Streptophyta</taxon>
        <taxon>Embryophyta</taxon>
        <taxon>Tracheophyta</taxon>
        <taxon>Spermatophyta</taxon>
        <taxon>Magnoliopsida</taxon>
        <taxon>eudicotyledons</taxon>
        <taxon>Gunneridae</taxon>
        <taxon>Pentapetalae</taxon>
        <taxon>rosids</taxon>
        <taxon>malvids</taxon>
        <taxon>Sapindales</taxon>
        <taxon>Meliaceae</taxon>
        <taxon>Melia</taxon>
    </lineage>
</organism>
<evidence type="ECO:0000313" key="2">
    <source>
        <dbReference type="Proteomes" id="UP001164539"/>
    </source>
</evidence>
<accession>A0ACC1XY98</accession>
<sequence>MGNCAAPQSKKNGVNYLNWSTTAKIIHLDGRLQEFRQPIKAGSILSQNPNCFLCSSESMYIGSQVPRLLEDEEIQLGQIYFLMSLSRSQSPLTLQELCSLAIKASSALSHATSSTNASVKYPAARQGCCEVPIGFQVPTM</sequence>
<gene>
    <name evidence="1" type="ORF">OWV82_011461</name>
</gene>
<reference evidence="1 2" key="1">
    <citation type="journal article" date="2023" name="Science">
        <title>Complex scaffold remodeling in plant triterpene biosynthesis.</title>
        <authorList>
            <person name="De La Pena R."/>
            <person name="Hodgson H."/>
            <person name="Liu J.C."/>
            <person name="Stephenson M.J."/>
            <person name="Martin A.C."/>
            <person name="Owen C."/>
            <person name="Harkess A."/>
            <person name="Leebens-Mack J."/>
            <person name="Jimenez L.E."/>
            <person name="Osbourn A."/>
            <person name="Sattely E.S."/>
        </authorList>
    </citation>
    <scope>NUCLEOTIDE SEQUENCE [LARGE SCALE GENOMIC DNA]</scope>
    <source>
        <strain evidence="2">cv. JPN11</strain>
        <tissue evidence="1">Leaf</tissue>
    </source>
</reference>
<protein>
    <submittedName>
        <fullName evidence="1">HTH-type transcriptional regulator</fullName>
    </submittedName>
</protein>
<dbReference type="EMBL" id="CM051399">
    <property type="protein sequence ID" value="KAJ4716440.1"/>
    <property type="molecule type" value="Genomic_DNA"/>
</dbReference>
<evidence type="ECO:0000313" key="1">
    <source>
        <dbReference type="EMBL" id="KAJ4716440.1"/>
    </source>
</evidence>
<proteinExistence type="predicted"/>